<sequence length="429" mass="45797">MGCRPVDEQLAFGDGEQAELAAAVQLANWRAFMAPVAEDAGAVARHPEVARVALAILKVFAEHSGPHGLTRAEVLEALADEPQGWPTELVERRLTVLASLGFLEPYLLKAHQDRYVVRPAGLAGALAAERLAEHGGVDELILLLDRARAVFDRSNPDPEAALDYLVSCRNALRVFALDLQRLVATGTLVELMEAQRQHDHQGFTRQVNELNDVVTSRFSGNWALEEAASALIEAEQFYRRQVMASADKVLAQGGGSLNFDVLTVSEYTEAAIKGDVALLSQVGAALVGDAPPVWIDPAQVLETVSGFTPRSSGRGRPLVVDDAGPEEEPWEWAEGAHARVLEDRRLLADELLAGGQEVDLTPALYAAGWPGAASILTDVLALGDEPGEPYSVVVEDALLGDPAASVTYLHPLLLRKRVVGGEAGGGDGV</sequence>
<accession>A0A1D7VMP5</accession>
<evidence type="ECO:0000313" key="1">
    <source>
        <dbReference type="EMBL" id="AOP48023.1"/>
    </source>
</evidence>
<keyword evidence="2" id="KW-1185">Reference proteome</keyword>
<dbReference type="Proteomes" id="UP000094094">
    <property type="component" value="Chromosome"/>
</dbReference>
<dbReference type="KEGG" id="slc:SL103_18915"/>
<dbReference type="OrthoDB" id="3956784at2"/>
<reference evidence="1 2" key="1">
    <citation type="submission" date="2016-09" db="EMBL/GenBank/DDBJ databases">
        <title>Complete genome sequencing of Streptomyces lydicus 103 and metabolic pathways analysis of antibiotic biosynthesis.</title>
        <authorList>
            <person name="Jia N."/>
            <person name="Ding M.-Z."/>
            <person name="Gao F."/>
            <person name="Yuan Y.-J."/>
        </authorList>
    </citation>
    <scope>NUCLEOTIDE SEQUENCE [LARGE SCALE GENOMIC DNA]</scope>
    <source>
        <strain evidence="1 2">103</strain>
    </source>
</reference>
<dbReference type="AlphaFoldDB" id="A0A1D7VMP5"/>
<gene>
    <name evidence="1" type="ORF">SL103_18915</name>
</gene>
<evidence type="ECO:0000313" key="2">
    <source>
        <dbReference type="Proteomes" id="UP000094094"/>
    </source>
</evidence>
<proteinExistence type="predicted"/>
<dbReference type="EMBL" id="CP017157">
    <property type="protein sequence ID" value="AOP48023.1"/>
    <property type="molecule type" value="Genomic_DNA"/>
</dbReference>
<protein>
    <submittedName>
        <fullName evidence="1">Uncharacterized protein</fullName>
    </submittedName>
</protein>
<organism evidence="1 2">
    <name type="scientific">Streptomyces lydicus</name>
    <dbReference type="NCBI Taxonomy" id="47763"/>
    <lineage>
        <taxon>Bacteria</taxon>
        <taxon>Bacillati</taxon>
        <taxon>Actinomycetota</taxon>
        <taxon>Actinomycetes</taxon>
        <taxon>Kitasatosporales</taxon>
        <taxon>Streptomycetaceae</taxon>
        <taxon>Streptomyces</taxon>
    </lineage>
</organism>
<name>A0A1D7VMP5_9ACTN</name>